<feature type="domain" description="Chitin-binding type-3" evidence="3">
    <location>
        <begin position="548"/>
        <end position="592"/>
    </location>
</feature>
<feature type="domain" description="Chitin-binding type-3" evidence="3">
    <location>
        <begin position="149"/>
        <end position="187"/>
    </location>
</feature>
<dbReference type="Proteomes" id="UP000036202">
    <property type="component" value="Chromosome"/>
</dbReference>
<feature type="region of interest" description="Disordered" evidence="1">
    <location>
        <begin position="21"/>
        <end position="70"/>
    </location>
</feature>
<keyword evidence="2" id="KW-0812">Transmembrane</keyword>
<dbReference type="PANTHER" id="PTHR24023">
    <property type="entry name" value="COLLAGEN ALPHA"/>
    <property type="match status" value="1"/>
</dbReference>
<accession>A0A2S1LZA1</accession>
<dbReference type="InterPro" id="IPR003610">
    <property type="entry name" value="CBM5/12"/>
</dbReference>
<dbReference type="GO" id="GO:0005615">
    <property type="term" value="C:extracellular space"/>
    <property type="evidence" value="ECO:0007669"/>
    <property type="project" value="TreeGrafter"/>
</dbReference>
<feature type="domain" description="Chitin-binding type-3" evidence="3">
    <location>
        <begin position="626"/>
        <end position="664"/>
    </location>
</feature>
<proteinExistence type="predicted"/>
<evidence type="ECO:0000256" key="1">
    <source>
        <dbReference type="SAM" id="MobiDB-lite"/>
    </source>
</evidence>
<keyword evidence="2" id="KW-0472">Membrane</keyword>
<feature type="compositionally biased region" description="Basic and acidic residues" evidence="1">
    <location>
        <begin position="24"/>
        <end position="35"/>
    </location>
</feature>
<dbReference type="GO" id="GO:0030246">
    <property type="term" value="F:carbohydrate binding"/>
    <property type="evidence" value="ECO:0007669"/>
    <property type="project" value="InterPro"/>
</dbReference>
<dbReference type="Gene3D" id="1.20.5.320">
    <property type="entry name" value="6-Phosphogluconate Dehydrogenase, domain 3"/>
    <property type="match status" value="1"/>
</dbReference>
<dbReference type="InterPro" id="IPR050149">
    <property type="entry name" value="Collagen_superfamily"/>
</dbReference>
<dbReference type="InterPro" id="IPR008983">
    <property type="entry name" value="Tumour_necrosis_fac-like_dom"/>
</dbReference>
<feature type="compositionally biased region" description="Low complexity" evidence="1">
    <location>
        <begin position="46"/>
        <end position="61"/>
    </location>
</feature>
<dbReference type="KEGG" id="beo:BEH_04430"/>
<feature type="domain" description="Chitin-binding type-3" evidence="3">
    <location>
        <begin position="71"/>
        <end position="115"/>
    </location>
</feature>
<name>A0A2S1LZA1_9BACI</name>
<dbReference type="Pfam" id="PF18573">
    <property type="entry name" value="BclA_C"/>
    <property type="match status" value="1"/>
</dbReference>
<dbReference type="AlphaFoldDB" id="A0A2S1LZA1"/>
<dbReference type="EMBL" id="CP011974">
    <property type="protein sequence ID" value="AWG44136.1"/>
    <property type="molecule type" value="Genomic_DNA"/>
</dbReference>
<keyword evidence="5" id="KW-1185">Reference proteome</keyword>
<dbReference type="InterPro" id="IPR041415">
    <property type="entry name" value="BclA_C"/>
</dbReference>
<evidence type="ECO:0000313" key="5">
    <source>
        <dbReference type="Proteomes" id="UP000036202"/>
    </source>
</evidence>
<organism evidence="4 5">
    <name type="scientific">Priestia filamentosa</name>
    <dbReference type="NCBI Taxonomy" id="1402861"/>
    <lineage>
        <taxon>Bacteria</taxon>
        <taxon>Bacillati</taxon>
        <taxon>Bacillota</taxon>
        <taxon>Bacilli</taxon>
        <taxon>Bacillales</taxon>
        <taxon>Bacillaceae</taxon>
        <taxon>Priestia</taxon>
    </lineage>
</organism>
<evidence type="ECO:0000259" key="3">
    <source>
        <dbReference type="SMART" id="SM00495"/>
    </source>
</evidence>
<reference evidence="4 5" key="1">
    <citation type="journal article" date="2015" name="PLoS ONE">
        <title>Genome Sequence of Bacillus endophyticus and Analysis of Its Companion Mechanism in the Ketogulonigenium vulgare-Bacillus Strain Consortium.</title>
        <authorList>
            <person name="Jia N."/>
            <person name="Du J."/>
            <person name="Ding M.Z."/>
            <person name="Gao F."/>
            <person name="Yuan Y.J."/>
        </authorList>
    </citation>
    <scope>NUCLEOTIDE SEQUENCE [LARGE SCALE GENOMIC DNA]</scope>
    <source>
        <strain evidence="4 5">Hbe603</strain>
    </source>
</reference>
<feature type="domain" description="Chitin-binding type-3" evidence="3">
    <location>
        <begin position="224"/>
        <end position="262"/>
    </location>
</feature>
<dbReference type="GO" id="GO:0004553">
    <property type="term" value="F:hydrolase activity, hydrolyzing O-glycosyl compounds"/>
    <property type="evidence" value="ECO:0007669"/>
    <property type="project" value="InterPro"/>
</dbReference>
<dbReference type="Gene3D" id="2.60.120.40">
    <property type="match status" value="1"/>
</dbReference>
<dbReference type="PANTHER" id="PTHR24023:SF1095">
    <property type="entry name" value="EGF-LIKE DOMAIN-CONTAINING PROTEIN"/>
    <property type="match status" value="1"/>
</dbReference>
<reference evidence="5" key="2">
    <citation type="submission" date="2015-06" db="EMBL/GenBank/DDBJ databases">
        <title>Genome Sequence of Bacillus endophyticus and Analysis of its Companion Mechanism in the Ketogulonigenium vulgare-Bacillus strain Consortium.</title>
        <authorList>
            <person name="Jia N."/>
            <person name="Du J."/>
            <person name="Ding M.-Z."/>
            <person name="Gao F."/>
            <person name="Yuan Y.-J."/>
        </authorList>
    </citation>
    <scope>NUCLEOTIDE SEQUENCE [LARGE SCALE GENOMIC DNA]</scope>
    <source>
        <strain evidence="5">Hbe603</strain>
    </source>
</reference>
<dbReference type="GO" id="GO:0030198">
    <property type="term" value="P:extracellular matrix organization"/>
    <property type="evidence" value="ECO:0007669"/>
    <property type="project" value="TreeGrafter"/>
</dbReference>
<keyword evidence="2" id="KW-1133">Transmembrane helix</keyword>
<sequence>MEFRCNNCRRRKEFCGCYKPRNQRGKDKCKPRCEDVNGVPGPRGPRGPQGEAGPPGSRGPQGPQGIGLQGVVPFDPAEATFYPVGQIVTYMGSLYITDTASPSGVPSTSSDYTLLASAGSDGPTGNTGAPGPTGTTGIGLDGVIPFSVTGAPFYPAGQVVTYNGSLYIAEVAGPTGTPNTSPDYTLLAAAGVTGPTGIQGPSGSPGPTGTTGIGLDGVIPFDPAAAPSYPAGQLVIYNGSLYIAEVAGPTGTPDTSPDYTLLAAAGVTGPTGIQGPSGVTGVPGPTGATGIGLDGVVPFDPAAAPSYPAGQLVTYNGSLYIAEVEGPTGTPDTSPDYTLLAAAGVTGPTGIQGPSGSPGPTGTTGIGLDGVIPFDPAAAPSYPAGQLVTYNGSLYIAEVAGPTGTPDTSPDYTLLAAAGVTGPTGIQGPSGVAGVPGPTGATGIGLDGVVPFDPAAAPSYPAGQLVTYNGSLYIAEVEGPTGIPDTSPDYTLLAAAGSTGVTGPTGIQGPSGVTGVPGPTGLAGVTGVTGPTGLAGVTGATGIGLDGVVPFDPVASPSYPAGQVVTYNGSLYIADIAGPTGTPDTSPDYTLLAAGGATGITGPTGLAGVTGATGIGLDGVVPFDLAASPSYPAGQVVTYNGSLYIADIAGPTGTPDTSPDYTLLAAAGVTGVTGPTGLTGLTGVTGPTGLTGATGVTGPIGLTGVTGVTGPTGLTGLTGVTGPTGLTGDTGVTGPTGLAGVTGVTGPTGLTGVTGVTGPTGLTGATGTAVTATSLNAVNTGGSVYAVVLGGTNIALPTQNIGGGITANAGNTVFTVPTTGRYYITYQINITAALLVSTRLVINGAGNLSSTIAPVVGLTSFNNDVIVPLDAGSTISLQFFGLVGLATLIAGGAGATLTIIRIE</sequence>
<feature type="transmembrane region" description="Helical" evidence="2">
    <location>
        <begin position="879"/>
        <end position="900"/>
    </location>
</feature>
<dbReference type="SMART" id="SM00495">
    <property type="entry name" value="ChtBD3"/>
    <property type="match status" value="8"/>
</dbReference>
<dbReference type="Pfam" id="PF01391">
    <property type="entry name" value="Collagen"/>
    <property type="match status" value="1"/>
</dbReference>
<feature type="domain" description="Chitin-binding type-3" evidence="3">
    <location>
        <begin position="296"/>
        <end position="340"/>
    </location>
</feature>
<dbReference type="GO" id="GO:0030020">
    <property type="term" value="F:extracellular matrix structural constituent conferring tensile strength"/>
    <property type="evidence" value="ECO:0007669"/>
    <property type="project" value="TreeGrafter"/>
</dbReference>
<feature type="domain" description="Chitin-binding type-3" evidence="3">
    <location>
        <begin position="449"/>
        <end position="493"/>
    </location>
</feature>
<evidence type="ECO:0000313" key="4">
    <source>
        <dbReference type="EMBL" id="AWG44136.1"/>
    </source>
</evidence>
<feature type="domain" description="Chitin-binding type-3" evidence="3">
    <location>
        <begin position="377"/>
        <end position="415"/>
    </location>
</feature>
<dbReference type="InterPro" id="IPR008160">
    <property type="entry name" value="Collagen"/>
</dbReference>
<evidence type="ECO:0000256" key="2">
    <source>
        <dbReference type="SAM" id="Phobius"/>
    </source>
</evidence>
<gene>
    <name evidence="4" type="ORF">BEH_04430</name>
</gene>
<dbReference type="Gene3D" id="2.10.10.90">
    <property type="match status" value="3"/>
</dbReference>
<protein>
    <recommendedName>
        <fullName evidence="3">Chitin-binding type-3 domain-containing protein</fullName>
    </recommendedName>
</protein>
<dbReference type="GO" id="GO:0031012">
    <property type="term" value="C:extracellular matrix"/>
    <property type="evidence" value="ECO:0007669"/>
    <property type="project" value="TreeGrafter"/>
</dbReference>
<dbReference type="RefSeq" id="WP_053102072.1">
    <property type="nucleotide sequence ID" value="NZ_CP011974.1"/>
</dbReference>
<dbReference type="GO" id="GO:0005975">
    <property type="term" value="P:carbohydrate metabolic process"/>
    <property type="evidence" value="ECO:0007669"/>
    <property type="project" value="InterPro"/>
</dbReference>